<gene>
    <name evidence="3" type="ORF">FYK55_05265</name>
</gene>
<name>A0A5M6DLR0_9BACT</name>
<organism evidence="3 4">
    <name type="scientific">Roseiconus nitratireducens</name>
    <dbReference type="NCBI Taxonomy" id="2605748"/>
    <lineage>
        <taxon>Bacteria</taxon>
        <taxon>Pseudomonadati</taxon>
        <taxon>Planctomycetota</taxon>
        <taxon>Planctomycetia</taxon>
        <taxon>Pirellulales</taxon>
        <taxon>Pirellulaceae</taxon>
        <taxon>Roseiconus</taxon>
    </lineage>
</organism>
<feature type="compositionally biased region" description="Polar residues" evidence="1">
    <location>
        <begin position="181"/>
        <end position="199"/>
    </location>
</feature>
<evidence type="ECO:0000256" key="2">
    <source>
        <dbReference type="SAM" id="Phobius"/>
    </source>
</evidence>
<protein>
    <submittedName>
        <fullName evidence="3">Uncharacterized protein</fullName>
    </submittedName>
</protein>
<accession>A0A5M6DLR0</accession>
<sequence length="453" mass="49651">MVASANDAPAIDRADVDTERSSGMTLWHAKRWGAVIQRKDEPATFIELSRPFALIGTHKRCDIALPERNLSSVVYLAVASGSRIEVWPTCPLAFGMWGRVTGQDELLVGKSHVRLINEDDPEWQERIRQLNRVQVSKTSDSAIQRRTDSPERSSLAGPHSKLDESTGAADDWARSELHATTPKSRPSTSAHSEPTSQTLMPDDEEESNDDDFESDNAEPVIQPHSVPAPGQAKDADPGSWEPSANLILDWGSNIKMKTLRRSVSILGNDHPSTMRLRGRDLNRCECAVICFGPRVWIVELHPEQMAANDELIRELLPGDPSLMVGSIHVWVTQDQRVKPKLLRRSPHRLPGSGNAAAEPPPMVRPVPTAVSQPLLSETIAKAAMVTASPEAGAELESLTGTVTDRLLATTQRKSRRQRAIRIVAVTALALLAVGIVASILLFGLIPLIRSIYQ</sequence>
<evidence type="ECO:0000256" key="1">
    <source>
        <dbReference type="SAM" id="MobiDB-lite"/>
    </source>
</evidence>
<dbReference type="RefSeq" id="WP_150075302.1">
    <property type="nucleotide sequence ID" value="NZ_VWOX01000002.1"/>
</dbReference>
<feature type="transmembrane region" description="Helical" evidence="2">
    <location>
        <begin position="422"/>
        <end position="448"/>
    </location>
</feature>
<keyword evidence="4" id="KW-1185">Reference proteome</keyword>
<feature type="region of interest" description="Disordered" evidence="1">
    <location>
        <begin position="134"/>
        <end position="240"/>
    </location>
</feature>
<keyword evidence="2" id="KW-0812">Transmembrane</keyword>
<evidence type="ECO:0000313" key="4">
    <source>
        <dbReference type="Proteomes" id="UP000324479"/>
    </source>
</evidence>
<keyword evidence="2" id="KW-0472">Membrane</keyword>
<comment type="caution">
    <text evidence="3">The sequence shown here is derived from an EMBL/GenBank/DDBJ whole genome shotgun (WGS) entry which is preliminary data.</text>
</comment>
<dbReference type="EMBL" id="VWOX01000002">
    <property type="protein sequence ID" value="KAA5546295.1"/>
    <property type="molecule type" value="Genomic_DNA"/>
</dbReference>
<proteinExistence type="predicted"/>
<feature type="region of interest" description="Disordered" evidence="1">
    <location>
        <begin position="344"/>
        <end position="363"/>
    </location>
</feature>
<evidence type="ECO:0000313" key="3">
    <source>
        <dbReference type="EMBL" id="KAA5546295.1"/>
    </source>
</evidence>
<keyword evidence="2" id="KW-1133">Transmembrane helix</keyword>
<dbReference type="Proteomes" id="UP000324479">
    <property type="component" value="Unassembled WGS sequence"/>
</dbReference>
<feature type="compositionally biased region" description="Acidic residues" evidence="1">
    <location>
        <begin position="201"/>
        <end position="216"/>
    </location>
</feature>
<reference evidence="3 4" key="1">
    <citation type="submission" date="2019-08" db="EMBL/GenBank/DDBJ databases">
        <authorList>
            <person name="Dhanesh K."/>
            <person name="Kumar G."/>
            <person name="Sasikala C."/>
            <person name="Venkata Ramana C."/>
        </authorList>
    </citation>
    <scope>NUCLEOTIDE SEQUENCE [LARGE SCALE GENOMIC DNA]</scope>
    <source>
        <strain evidence="3 4">JC645</strain>
    </source>
</reference>
<dbReference type="AlphaFoldDB" id="A0A5M6DLR0"/>